<dbReference type="WBParaSite" id="GPUH_0000690301-mRNA-1">
    <property type="protein sequence ID" value="GPUH_0000690301-mRNA-1"/>
    <property type="gene ID" value="GPUH_0000690301"/>
</dbReference>
<keyword evidence="6" id="KW-0732">Signal</keyword>
<evidence type="ECO:0000256" key="6">
    <source>
        <dbReference type="SAM" id="SignalP"/>
    </source>
</evidence>
<feature type="transmembrane region" description="Helical" evidence="5">
    <location>
        <begin position="76"/>
        <end position="95"/>
    </location>
</feature>
<evidence type="ECO:0000256" key="5">
    <source>
        <dbReference type="SAM" id="Phobius"/>
    </source>
</evidence>
<evidence type="ECO:0000256" key="3">
    <source>
        <dbReference type="ARBA" id="ARBA00022989"/>
    </source>
</evidence>
<keyword evidence="4 5" id="KW-0472">Membrane</keyword>
<name>A0A183DDV3_9BILA</name>
<feature type="transmembrane region" description="Helical" evidence="5">
    <location>
        <begin position="115"/>
        <end position="134"/>
    </location>
</feature>
<dbReference type="GO" id="GO:0016020">
    <property type="term" value="C:membrane"/>
    <property type="evidence" value="ECO:0007669"/>
    <property type="project" value="UniProtKB-SubCell"/>
</dbReference>
<evidence type="ECO:0000313" key="9">
    <source>
        <dbReference type="WBParaSite" id="GPUH_0000690301-mRNA-1"/>
    </source>
</evidence>
<dbReference type="PANTHER" id="PTHR11785:SF528">
    <property type="entry name" value="AMINO ACID TRANSPORTER PROTEIN JHI-21"/>
    <property type="match status" value="1"/>
</dbReference>
<dbReference type="Proteomes" id="UP000271098">
    <property type="component" value="Unassembled WGS sequence"/>
</dbReference>
<dbReference type="AlphaFoldDB" id="A0A183DDV3"/>
<protein>
    <submittedName>
        <fullName evidence="9">Transporter</fullName>
    </submittedName>
</protein>
<feature type="chain" id="PRO_5043138672" evidence="6">
    <location>
        <begin position="21"/>
        <end position="137"/>
    </location>
</feature>
<dbReference type="EMBL" id="UYRT01016945">
    <property type="protein sequence ID" value="VDK56453.1"/>
    <property type="molecule type" value="Genomic_DNA"/>
</dbReference>
<accession>A0A183DDV3</accession>
<proteinExistence type="predicted"/>
<dbReference type="Gene3D" id="1.20.1740.10">
    <property type="entry name" value="Amino acid/polyamine transporter I"/>
    <property type="match status" value="1"/>
</dbReference>
<dbReference type="InterPro" id="IPR050598">
    <property type="entry name" value="AminoAcid_Transporter"/>
</dbReference>
<reference evidence="9" key="1">
    <citation type="submission" date="2016-06" db="UniProtKB">
        <authorList>
            <consortium name="WormBaseParasite"/>
        </authorList>
    </citation>
    <scope>IDENTIFICATION</scope>
</reference>
<evidence type="ECO:0000256" key="4">
    <source>
        <dbReference type="ARBA" id="ARBA00023136"/>
    </source>
</evidence>
<sequence length="137" mass="14845">MPAFLFLWAALIIINPTSNAIMSLTFAQYALQPFFKGCEPPDAAVRLLAACTICLLTLINCYSVKWSMKLQNVFSVAKVAALCTIVLAGLIWIILGNTENLEPSELMAGTETNPSHIALAFYSGVFSYSGCTSVKDK</sequence>
<reference evidence="7 8" key="2">
    <citation type="submission" date="2018-11" db="EMBL/GenBank/DDBJ databases">
        <authorList>
            <consortium name="Pathogen Informatics"/>
        </authorList>
    </citation>
    <scope>NUCLEOTIDE SEQUENCE [LARGE SCALE GENOMIC DNA]</scope>
</reference>
<dbReference type="Pfam" id="PF13520">
    <property type="entry name" value="AA_permease_2"/>
    <property type="match status" value="1"/>
</dbReference>
<evidence type="ECO:0000313" key="7">
    <source>
        <dbReference type="EMBL" id="VDK56453.1"/>
    </source>
</evidence>
<comment type="subcellular location">
    <subcellularLocation>
        <location evidence="1">Membrane</location>
        <topology evidence="1">Multi-pass membrane protein</topology>
    </subcellularLocation>
</comment>
<keyword evidence="3 5" id="KW-1133">Transmembrane helix</keyword>
<dbReference type="GO" id="GO:0015179">
    <property type="term" value="F:L-amino acid transmembrane transporter activity"/>
    <property type="evidence" value="ECO:0007669"/>
    <property type="project" value="TreeGrafter"/>
</dbReference>
<organism evidence="9">
    <name type="scientific">Gongylonema pulchrum</name>
    <dbReference type="NCBI Taxonomy" id="637853"/>
    <lineage>
        <taxon>Eukaryota</taxon>
        <taxon>Metazoa</taxon>
        <taxon>Ecdysozoa</taxon>
        <taxon>Nematoda</taxon>
        <taxon>Chromadorea</taxon>
        <taxon>Rhabditida</taxon>
        <taxon>Spirurina</taxon>
        <taxon>Spiruromorpha</taxon>
        <taxon>Spiruroidea</taxon>
        <taxon>Gongylonematidae</taxon>
        <taxon>Gongylonema</taxon>
    </lineage>
</organism>
<evidence type="ECO:0000256" key="1">
    <source>
        <dbReference type="ARBA" id="ARBA00004141"/>
    </source>
</evidence>
<dbReference type="PANTHER" id="PTHR11785">
    <property type="entry name" value="AMINO ACID TRANSPORTER"/>
    <property type="match status" value="1"/>
</dbReference>
<feature type="transmembrane region" description="Helical" evidence="5">
    <location>
        <begin position="43"/>
        <end position="64"/>
    </location>
</feature>
<gene>
    <name evidence="7" type="ORF">GPUH_LOCUS6891</name>
</gene>
<keyword evidence="8" id="KW-1185">Reference proteome</keyword>
<evidence type="ECO:0000256" key="2">
    <source>
        <dbReference type="ARBA" id="ARBA00022692"/>
    </source>
</evidence>
<feature type="signal peptide" evidence="6">
    <location>
        <begin position="1"/>
        <end position="20"/>
    </location>
</feature>
<keyword evidence="2 5" id="KW-0812">Transmembrane</keyword>
<evidence type="ECO:0000313" key="8">
    <source>
        <dbReference type="Proteomes" id="UP000271098"/>
    </source>
</evidence>
<dbReference type="OrthoDB" id="3257095at2759"/>
<dbReference type="InterPro" id="IPR002293">
    <property type="entry name" value="AA/rel_permease1"/>
</dbReference>